<feature type="compositionally biased region" description="Polar residues" evidence="7">
    <location>
        <begin position="799"/>
        <end position="814"/>
    </location>
</feature>
<feature type="domain" description="HMG box" evidence="8">
    <location>
        <begin position="867"/>
        <end position="935"/>
    </location>
</feature>
<dbReference type="SMART" id="SM00398">
    <property type="entry name" value="HMG"/>
    <property type="match status" value="1"/>
</dbReference>
<keyword evidence="10" id="KW-1185">Reference proteome</keyword>
<dbReference type="GO" id="GO:0005634">
    <property type="term" value="C:nucleus"/>
    <property type="evidence" value="ECO:0007669"/>
    <property type="project" value="UniProtKB-UniRule"/>
</dbReference>
<keyword evidence="2" id="KW-0805">Transcription regulation</keyword>
<dbReference type="PANTHER" id="PTHR13059">
    <property type="entry name" value="HMG-BOX TRANSCRIPTION FACTOR BBX"/>
    <property type="match status" value="1"/>
</dbReference>
<evidence type="ECO:0000313" key="9">
    <source>
        <dbReference type="EMBL" id="CAI5455637.1"/>
    </source>
</evidence>
<feature type="region of interest" description="Disordered" evidence="7">
    <location>
        <begin position="72"/>
        <end position="102"/>
    </location>
</feature>
<dbReference type="InterPro" id="IPR052412">
    <property type="entry name" value="CC-Dev_Transcription_Reg"/>
</dbReference>
<comment type="caution">
    <text evidence="9">The sequence shown here is derived from an EMBL/GenBank/DDBJ whole genome shotgun (WGS) entry which is preliminary data.</text>
</comment>
<name>A0A9P1NBQ7_9PELO</name>
<feature type="compositionally biased region" description="Low complexity" evidence="7">
    <location>
        <begin position="334"/>
        <end position="343"/>
    </location>
</feature>
<organism evidence="9 10">
    <name type="scientific">Caenorhabditis angaria</name>
    <dbReference type="NCBI Taxonomy" id="860376"/>
    <lineage>
        <taxon>Eukaryota</taxon>
        <taxon>Metazoa</taxon>
        <taxon>Ecdysozoa</taxon>
        <taxon>Nematoda</taxon>
        <taxon>Chromadorea</taxon>
        <taxon>Rhabditida</taxon>
        <taxon>Rhabditina</taxon>
        <taxon>Rhabditomorpha</taxon>
        <taxon>Rhabditoidea</taxon>
        <taxon>Rhabditidae</taxon>
        <taxon>Peloderinae</taxon>
        <taxon>Caenorhabditis</taxon>
    </lineage>
</organism>
<dbReference type="EMBL" id="CANHGI010000006">
    <property type="protein sequence ID" value="CAI5455637.1"/>
    <property type="molecule type" value="Genomic_DNA"/>
</dbReference>
<feature type="region of interest" description="Disordered" evidence="7">
    <location>
        <begin position="670"/>
        <end position="814"/>
    </location>
</feature>
<keyword evidence="3 6" id="KW-0238">DNA-binding</keyword>
<proteinExistence type="predicted"/>
<dbReference type="Pfam" id="PF16090">
    <property type="entry name" value="DUF4819"/>
    <property type="match status" value="1"/>
</dbReference>
<dbReference type="PROSITE" id="PS50118">
    <property type="entry name" value="HMG_BOX_2"/>
    <property type="match status" value="1"/>
</dbReference>
<dbReference type="InterPro" id="IPR036910">
    <property type="entry name" value="HMG_box_dom_sf"/>
</dbReference>
<feature type="compositionally biased region" description="Basic and acidic residues" evidence="7">
    <location>
        <begin position="934"/>
        <end position="945"/>
    </location>
</feature>
<evidence type="ECO:0000313" key="10">
    <source>
        <dbReference type="Proteomes" id="UP001152747"/>
    </source>
</evidence>
<evidence type="ECO:0000256" key="6">
    <source>
        <dbReference type="PROSITE-ProRule" id="PRU00267"/>
    </source>
</evidence>
<feature type="DNA-binding region" description="HMG box" evidence="6">
    <location>
        <begin position="867"/>
        <end position="935"/>
    </location>
</feature>
<feature type="compositionally biased region" description="Low complexity" evidence="7">
    <location>
        <begin position="734"/>
        <end position="777"/>
    </location>
</feature>
<evidence type="ECO:0000259" key="8">
    <source>
        <dbReference type="PROSITE" id="PS50118"/>
    </source>
</evidence>
<dbReference type="PANTHER" id="PTHR13059:SF13">
    <property type="entry name" value="PROTEIN CAPICUA HOMOLOG"/>
    <property type="match status" value="1"/>
</dbReference>
<sequence>MEDQEGKSPKQTAAIPLQLLPSATTAFRQHLSQSQDDSPSSSSQLPTPAGPINNSAFRFSSSIYAPDVIRSLTNQRPSSPSQRRSDESLSAHTSVGGSSSSSVLLSDWVGHRVLARVPPGVYQPGFIKNVINRDVIVQFDDGREARYNNVISEENLTVIIADQAPSPADLRVASKTIVAVRLPLEKAETIFRTAEFLTATGNPPKYLIRVTTAEYSSTVSRANLRLLRPPWFEELPHMREFSSNLSTPVMTSPIIANGNGNQHFPMDNNMFLLAIQQQQRLHQLQQQQHQHNHAAAVAAAAAAAIAIAASKNTASTSSNAQQTPAQIQPPPPSISEQSKSKSPGDASVTIDSDDEQGTSSQFDSQQQKQPSTSAINETTSCASSRGIFVPPQDSGSIEDNSDTKPIMFPPVNTSTSSSKALLDQQRFKKGEIVTSPCGIRKKFNGKQWRRLCSKGGCNKESQRRGYCSRHLSLKAKPQHSHLMERNSPSSSTGMDWTDESTRTDVAEVANKILSLGRRPNNNLFGRADPSTFLPTSAPPQVANTSTSVFQAKLNPLSAPPTLLAVDKSGLPPPPQFSVERAQQLQQLMQLGNVPHFSQLHQLFPQLMQVPPGRRRLDEMSSAITTAANTVFCPPLSLPNPNANIFPLNPALISQMAAPLIQQQAQAMLQQQLAQHSQSNNNNVKQEMREVKEEEEEEMDEDQEEGTEDSDDVSVCQKTDYRSDDDDSPGGGGNAASSSSSGANPNGSSSNFQINDEGGSGDNNNDNNPSSSSHNSANQEDEKEEFSQLSIETHDMNVPSLPSQPSSNSIASVNSAFRSPVSQVKMELKDEDEMQQQQNKDFCAEIKQDPSLLFKERRRSKTSNADHVRRPMNAFMIFSKRHRPLVHQKFPNRDNRTVSKILGEWWYSLGADQKAEYHKLATQVKEAHFKAHPDWKWSSKERKGRTDSASSTPAASTPIKNTNVFDFDLQHADSLAKAFVDGTALLSPMTPMTPTSRNFSRESAHQFDLSSLPLLSPSLSTISMGSSSISSSPATFDFDSYKSNFFPLVNRSFNLPTTQEFYSPSSSAFRVLNNSMLPETVASSPLASIPMQFFLRNQGFISQTLPEPIAMLPQLQEKLESVSFAEKIQTSPNIDVVTPTADIIRPIPQFLQPQKEFILQPTPAQRGITKGQKRSLRDDNEDGNNSSKLFKRDDQQMDQVLDRVGFSQKFAKLPEFTPINSAPLLTHDIVPASPSLPSPFTTPGCPPAHTVFFGANFNPNCFLDQTQNVSTPKAIHSSEKSATKKLLEERRRLVSQFLIGSGLFPNSFETDKFQRDHHDIFPTKSSLVLKIREVRQRLMSNGTEYIVDEKCKSAIYDKYPLSDRMDKQTNSNTAFSTSSDLVDIGV</sequence>
<dbReference type="InterPro" id="IPR058606">
    <property type="entry name" value="HTH_Cic_C"/>
</dbReference>
<feature type="compositionally biased region" description="Acidic residues" evidence="7">
    <location>
        <begin position="692"/>
        <end position="711"/>
    </location>
</feature>
<keyword evidence="5 6" id="KW-0539">Nucleus</keyword>
<evidence type="ECO:0000256" key="1">
    <source>
        <dbReference type="ARBA" id="ARBA00022553"/>
    </source>
</evidence>
<feature type="region of interest" description="Disordered" evidence="7">
    <location>
        <begin position="1161"/>
        <end position="1193"/>
    </location>
</feature>
<dbReference type="Proteomes" id="UP001152747">
    <property type="component" value="Unassembled WGS sequence"/>
</dbReference>
<evidence type="ECO:0000256" key="5">
    <source>
        <dbReference type="ARBA" id="ARBA00023242"/>
    </source>
</evidence>
<evidence type="ECO:0000256" key="3">
    <source>
        <dbReference type="ARBA" id="ARBA00023125"/>
    </source>
</evidence>
<evidence type="ECO:0000256" key="7">
    <source>
        <dbReference type="SAM" id="MobiDB-lite"/>
    </source>
</evidence>
<dbReference type="GO" id="GO:0000977">
    <property type="term" value="F:RNA polymerase II transcription regulatory region sequence-specific DNA binding"/>
    <property type="evidence" value="ECO:0007669"/>
    <property type="project" value="TreeGrafter"/>
</dbReference>
<feature type="compositionally biased region" description="Low complexity" evidence="7">
    <location>
        <begin position="90"/>
        <end position="102"/>
    </location>
</feature>
<feature type="compositionally biased region" description="Polar residues" evidence="7">
    <location>
        <begin position="357"/>
        <end position="383"/>
    </location>
</feature>
<dbReference type="InterPro" id="IPR058607">
    <property type="entry name" value="HMG-box_Cic-like"/>
</dbReference>
<feature type="region of interest" description="Disordered" evidence="7">
    <location>
        <begin position="315"/>
        <end position="403"/>
    </location>
</feature>
<feature type="compositionally biased region" description="Low complexity" evidence="7">
    <location>
        <begin position="31"/>
        <end position="46"/>
    </location>
</feature>
<keyword evidence="4" id="KW-0804">Transcription</keyword>
<dbReference type="OrthoDB" id="2377365at2759"/>
<evidence type="ECO:0000256" key="2">
    <source>
        <dbReference type="ARBA" id="ARBA00023015"/>
    </source>
</evidence>
<accession>A0A9P1NBQ7</accession>
<dbReference type="SUPFAM" id="SSF47095">
    <property type="entry name" value="HMG-box"/>
    <property type="match status" value="1"/>
</dbReference>
<gene>
    <name evidence="9" type="ORF">CAMP_LOCUS18274</name>
</gene>
<dbReference type="InterPro" id="IPR032147">
    <property type="entry name" value="Cic_dom"/>
</dbReference>
<feature type="region of interest" description="Disordered" evidence="7">
    <location>
        <begin position="24"/>
        <end position="52"/>
    </location>
</feature>
<keyword evidence="1" id="KW-0597">Phosphoprotein</keyword>
<protein>
    <recommendedName>
        <fullName evidence="8">HMG box domain-containing protein</fullName>
    </recommendedName>
</protein>
<dbReference type="Gene3D" id="1.10.30.10">
    <property type="entry name" value="High mobility group box domain"/>
    <property type="match status" value="1"/>
</dbReference>
<dbReference type="CDD" id="cd21990">
    <property type="entry name" value="HMG-box_CIC-like"/>
    <property type="match status" value="1"/>
</dbReference>
<dbReference type="FunFam" id="1.10.30.10:FF:000075">
    <property type="entry name" value="Capicua transcriptional repressor a"/>
    <property type="match status" value="1"/>
</dbReference>
<dbReference type="Pfam" id="PF25981">
    <property type="entry name" value="HTH_Cic_C"/>
    <property type="match status" value="1"/>
</dbReference>
<dbReference type="InterPro" id="IPR009071">
    <property type="entry name" value="HMG_box_dom"/>
</dbReference>
<feature type="region of interest" description="Disordered" evidence="7">
    <location>
        <begin position="477"/>
        <end position="497"/>
    </location>
</feature>
<reference evidence="9" key="1">
    <citation type="submission" date="2022-11" db="EMBL/GenBank/DDBJ databases">
        <authorList>
            <person name="Kikuchi T."/>
        </authorList>
    </citation>
    <scope>NUCLEOTIDE SEQUENCE</scope>
    <source>
        <strain evidence="9">PS1010</strain>
    </source>
</reference>
<evidence type="ECO:0000256" key="4">
    <source>
        <dbReference type="ARBA" id="ARBA00023163"/>
    </source>
</evidence>
<dbReference type="GO" id="GO:0000981">
    <property type="term" value="F:DNA-binding transcription factor activity, RNA polymerase II-specific"/>
    <property type="evidence" value="ECO:0007669"/>
    <property type="project" value="TreeGrafter"/>
</dbReference>
<feature type="region of interest" description="Disordered" evidence="7">
    <location>
        <begin position="934"/>
        <end position="954"/>
    </location>
</feature>
<dbReference type="Pfam" id="PF00505">
    <property type="entry name" value="HMG_box"/>
    <property type="match status" value="1"/>
</dbReference>